<name>W7TBZ3_9STRA</name>
<evidence type="ECO:0000313" key="2">
    <source>
        <dbReference type="EMBL" id="EWM24510.1"/>
    </source>
</evidence>
<accession>W7TBZ3</accession>
<feature type="non-terminal residue" evidence="2">
    <location>
        <position position="344"/>
    </location>
</feature>
<keyword evidence="3" id="KW-1185">Reference proteome</keyword>
<dbReference type="InterPro" id="IPR016024">
    <property type="entry name" value="ARM-type_fold"/>
</dbReference>
<feature type="region of interest" description="Disordered" evidence="1">
    <location>
        <begin position="1"/>
        <end position="20"/>
    </location>
</feature>
<dbReference type="SUPFAM" id="SSF48371">
    <property type="entry name" value="ARM repeat"/>
    <property type="match status" value="1"/>
</dbReference>
<dbReference type="Proteomes" id="UP000019335">
    <property type="component" value="Chromosome 13"/>
</dbReference>
<evidence type="ECO:0000313" key="3">
    <source>
        <dbReference type="Proteomes" id="UP000019335"/>
    </source>
</evidence>
<comment type="caution">
    <text evidence="2">The sequence shown here is derived from an EMBL/GenBank/DDBJ whole genome shotgun (WGS) entry which is preliminary data.</text>
</comment>
<proteinExistence type="predicted"/>
<feature type="compositionally biased region" description="Low complexity" evidence="1">
    <location>
        <begin position="1"/>
        <end position="13"/>
    </location>
</feature>
<dbReference type="OrthoDB" id="10250600at2759"/>
<evidence type="ECO:0000256" key="1">
    <source>
        <dbReference type="SAM" id="MobiDB-lite"/>
    </source>
</evidence>
<gene>
    <name evidence="2" type="ORF">Naga_100560g1</name>
</gene>
<sequence>MAASSADSASPSPETTPEQWDRIKAFLRALPPSDSLSRTAQSRERERELVATFLSQHVSLIQLFLALDQATRRADKDRLHQVARAVNRCFTSALGMDLLTDPLVLPHLVLGMRHPEEEVRRLTTKILSENLQLREGEGGGGEGEEREEKRQALIRRLSVGTGDAEDVVSSLSDPALDPPSASPTSNFPMSVAAALAQGIADPSIAVAQSSADALLSMMRTCAFPSAPTAHIAPLLAHIHRFASVNPDVLRNQVLRLRYADVIARAFALADVQPSLHASLASPSTGPALALLFDLARGASEGGTADELIRFSALELLEAGSGTARGARSMSEAGIVRLLLGLARG</sequence>
<reference evidence="2 3" key="1">
    <citation type="journal article" date="2014" name="Mol. Plant">
        <title>Chromosome Scale Genome Assembly and Transcriptome Profiling of Nannochloropsis gaditana in Nitrogen Depletion.</title>
        <authorList>
            <person name="Corteggiani Carpinelli E."/>
            <person name="Telatin A."/>
            <person name="Vitulo N."/>
            <person name="Forcato C."/>
            <person name="D'Angelo M."/>
            <person name="Schiavon R."/>
            <person name="Vezzi A."/>
            <person name="Giacometti G.M."/>
            <person name="Morosinotto T."/>
            <person name="Valle G."/>
        </authorList>
    </citation>
    <scope>NUCLEOTIDE SEQUENCE [LARGE SCALE GENOMIC DNA]</scope>
    <source>
        <strain evidence="2 3">B-31</strain>
    </source>
</reference>
<protein>
    <submittedName>
        <fullName evidence="2">Uncharacterized protein</fullName>
    </submittedName>
</protein>
<organism evidence="2 3">
    <name type="scientific">Nannochloropsis gaditana</name>
    <dbReference type="NCBI Taxonomy" id="72520"/>
    <lineage>
        <taxon>Eukaryota</taxon>
        <taxon>Sar</taxon>
        <taxon>Stramenopiles</taxon>
        <taxon>Ochrophyta</taxon>
        <taxon>Eustigmatophyceae</taxon>
        <taxon>Eustigmatales</taxon>
        <taxon>Monodopsidaceae</taxon>
        <taxon>Nannochloropsis</taxon>
    </lineage>
</organism>
<dbReference type="AlphaFoldDB" id="W7TBZ3"/>
<dbReference type="EMBL" id="AZIL01001197">
    <property type="protein sequence ID" value="EWM24510.1"/>
    <property type="molecule type" value="Genomic_DNA"/>
</dbReference>